<feature type="domain" description="Response regulatory" evidence="12">
    <location>
        <begin position="6"/>
        <end position="132"/>
    </location>
</feature>
<dbReference type="Pfam" id="PF09339">
    <property type="entry name" value="HTH_IclR"/>
    <property type="match status" value="1"/>
</dbReference>
<evidence type="ECO:0000256" key="5">
    <source>
        <dbReference type="ARBA" id="ARBA00023015"/>
    </source>
</evidence>
<evidence type="ECO:0000256" key="1">
    <source>
        <dbReference type="ARBA" id="ARBA00004496"/>
    </source>
</evidence>
<dbReference type="PIRSF" id="PIRSF006171">
    <property type="entry name" value="RR_citrat_malat"/>
    <property type="match status" value="1"/>
</dbReference>
<dbReference type="InterPro" id="IPR011006">
    <property type="entry name" value="CheY-like_superfamily"/>
</dbReference>
<gene>
    <name evidence="13" type="ORF">GCM10011512_08200</name>
</gene>
<dbReference type="RefSeq" id="WP_188666638.1">
    <property type="nucleotide sequence ID" value="NZ_BMJI01000003.1"/>
</dbReference>
<dbReference type="InterPro" id="IPR051271">
    <property type="entry name" value="2C-system_Tx_regulators"/>
</dbReference>
<dbReference type="SMART" id="SM00448">
    <property type="entry name" value="REC"/>
    <property type="match status" value="1"/>
</dbReference>
<keyword evidence="4 9" id="KW-0902">Two-component regulatory system</keyword>
<protein>
    <recommendedName>
        <fullName evidence="9">Transcriptional regulatory protein</fullName>
    </recommendedName>
</protein>
<evidence type="ECO:0000256" key="11">
    <source>
        <dbReference type="SAM" id="MobiDB-lite"/>
    </source>
</evidence>
<keyword evidence="2 9" id="KW-0963">Cytoplasm</keyword>
<sequence length="259" mass="27147">MTADLRVFVVEDDQLTASLHGEYVRRVPGFTLVGTAHTRREAVAALLPDGARAEPGSRPPADLVLLDMNLPDGHGLAICRMLRAAGAGIDVLAITAATELPVVREAIALGVVQYLIKPFGFAAFEEKLLAYAAFRSTLTAGAVDGGATQDAVDAALTRLRGARAPGAAVPPAADDGASRAVRTPSPLPKGLSETTLSQVAELLAGSTEALSATEVHTGTGISRVTARRYLEYLAAVGRVEKEARYGTPGRPEMGYRWHP</sequence>
<accession>A0ABQ1NSD1</accession>
<evidence type="ECO:0000256" key="8">
    <source>
        <dbReference type="ARBA" id="ARBA00023163"/>
    </source>
</evidence>
<reference evidence="14" key="1">
    <citation type="journal article" date="2019" name="Int. J. Syst. Evol. Microbiol.">
        <title>The Global Catalogue of Microorganisms (GCM) 10K type strain sequencing project: providing services to taxonomists for standard genome sequencing and annotation.</title>
        <authorList>
            <consortium name="The Broad Institute Genomics Platform"/>
            <consortium name="The Broad Institute Genome Sequencing Center for Infectious Disease"/>
            <person name="Wu L."/>
            <person name="Ma J."/>
        </authorList>
    </citation>
    <scope>NUCLEOTIDE SEQUENCE [LARGE SCALE GENOMIC DNA]</scope>
    <source>
        <strain evidence="14">CGMCC 1.15480</strain>
    </source>
</reference>
<comment type="subcellular location">
    <subcellularLocation>
        <location evidence="1 9">Cytoplasm</location>
    </subcellularLocation>
</comment>
<keyword evidence="3 10" id="KW-0597">Phosphoprotein</keyword>
<dbReference type="InterPro" id="IPR024187">
    <property type="entry name" value="Sig_transdc_resp-reg_cit/mal"/>
</dbReference>
<dbReference type="Gene3D" id="3.40.50.2300">
    <property type="match status" value="1"/>
</dbReference>
<feature type="region of interest" description="Disordered" evidence="11">
    <location>
        <begin position="165"/>
        <end position="191"/>
    </location>
</feature>
<feature type="compositionally biased region" description="Low complexity" evidence="11">
    <location>
        <begin position="165"/>
        <end position="175"/>
    </location>
</feature>
<dbReference type="InterPro" id="IPR005471">
    <property type="entry name" value="Tscrpt_reg_IclR_N"/>
</dbReference>
<keyword evidence="6 9" id="KW-0238">DNA-binding</keyword>
<evidence type="ECO:0000256" key="10">
    <source>
        <dbReference type="PROSITE-ProRule" id="PRU00169"/>
    </source>
</evidence>
<evidence type="ECO:0000256" key="3">
    <source>
        <dbReference type="ARBA" id="ARBA00022553"/>
    </source>
</evidence>
<feature type="modified residue" description="4-aspartylphosphate" evidence="10">
    <location>
        <position position="67"/>
    </location>
</feature>
<dbReference type="Pfam" id="PF00072">
    <property type="entry name" value="Response_reg"/>
    <property type="match status" value="1"/>
</dbReference>
<keyword evidence="7 9" id="KW-0010">Activator</keyword>
<keyword evidence="14" id="KW-1185">Reference proteome</keyword>
<comment type="caution">
    <text evidence="13">The sequence shown here is derived from an EMBL/GenBank/DDBJ whole genome shotgun (WGS) entry which is preliminary data.</text>
</comment>
<evidence type="ECO:0000256" key="2">
    <source>
        <dbReference type="ARBA" id="ARBA00022490"/>
    </source>
</evidence>
<evidence type="ECO:0000313" key="14">
    <source>
        <dbReference type="Proteomes" id="UP000597761"/>
    </source>
</evidence>
<keyword evidence="5 9" id="KW-0805">Transcription regulation</keyword>
<dbReference type="EMBL" id="BMJI01000003">
    <property type="protein sequence ID" value="GGC83790.1"/>
    <property type="molecule type" value="Genomic_DNA"/>
</dbReference>
<evidence type="ECO:0000259" key="12">
    <source>
        <dbReference type="PROSITE" id="PS50110"/>
    </source>
</evidence>
<dbReference type="SUPFAM" id="SSF52172">
    <property type="entry name" value="CheY-like"/>
    <property type="match status" value="1"/>
</dbReference>
<organism evidence="13 14">
    <name type="scientific">Tersicoccus solisilvae</name>
    <dbReference type="NCBI Taxonomy" id="1882339"/>
    <lineage>
        <taxon>Bacteria</taxon>
        <taxon>Bacillati</taxon>
        <taxon>Actinomycetota</taxon>
        <taxon>Actinomycetes</taxon>
        <taxon>Micrococcales</taxon>
        <taxon>Micrococcaceae</taxon>
        <taxon>Tersicoccus</taxon>
    </lineage>
</organism>
<evidence type="ECO:0000256" key="6">
    <source>
        <dbReference type="ARBA" id="ARBA00023125"/>
    </source>
</evidence>
<dbReference type="PROSITE" id="PS50110">
    <property type="entry name" value="RESPONSE_REGULATORY"/>
    <property type="match status" value="1"/>
</dbReference>
<name>A0ABQ1NSD1_9MICC</name>
<dbReference type="PANTHER" id="PTHR45526">
    <property type="entry name" value="TRANSCRIPTIONAL REGULATORY PROTEIN DPIA"/>
    <property type="match status" value="1"/>
</dbReference>
<evidence type="ECO:0000256" key="7">
    <source>
        <dbReference type="ARBA" id="ARBA00023159"/>
    </source>
</evidence>
<keyword evidence="8 9" id="KW-0804">Transcription</keyword>
<evidence type="ECO:0000313" key="13">
    <source>
        <dbReference type="EMBL" id="GGC83790.1"/>
    </source>
</evidence>
<evidence type="ECO:0000256" key="4">
    <source>
        <dbReference type="ARBA" id="ARBA00023012"/>
    </source>
</evidence>
<dbReference type="PANTHER" id="PTHR45526:SF1">
    <property type="entry name" value="TRANSCRIPTIONAL REGULATORY PROTEIN DCUR-RELATED"/>
    <property type="match status" value="1"/>
</dbReference>
<proteinExistence type="predicted"/>
<dbReference type="InterPro" id="IPR001789">
    <property type="entry name" value="Sig_transdc_resp-reg_receiver"/>
</dbReference>
<evidence type="ECO:0000256" key="9">
    <source>
        <dbReference type="PIRNR" id="PIRNR006171"/>
    </source>
</evidence>
<dbReference type="Proteomes" id="UP000597761">
    <property type="component" value="Unassembled WGS sequence"/>
</dbReference>